<evidence type="ECO:0000313" key="2">
    <source>
        <dbReference type="Proteomes" id="UP000320338"/>
    </source>
</evidence>
<reference evidence="1 2" key="1">
    <citation type="submission" date="2019-06" db="EMBL/GenBank/DDBJ databases">
        <title>Whole genome shotgun sequence of Pseudonocardia hydrocarbonoxydans NBRC 14498.</title>
        <authorList>
            <person name="Hosoyama A."/>
            <person name="Uohara A."/>
            <person name="Ohji S."/>
            <person name="Ichikawa N."/>
        </authorList>
    </citation>
    <scope>NUCLEOTIDE SEQUENCE [LARGE SCALE GENOMIC DNA]</scope>
    <source>
        <strain evidence="1 2">NBRC 14498</strain>
    </source>
</reference>
<dbReference type="AlphaFoldDB" id="A0A4Y3WVX2"/>
<comment type="caution">
    <text evidence="1">The sequence shown here is derived from an EMBL/GenBank/DDBJ whole genome shotgun (WGS) entry which is preliminary data.</text>
</comment>
<dbReference type="RefSeq" id="WP_170183991.1">
    <property type="nucleotide sequence ID" value="NZ_BAAARZ010000109.1"/>
</dbReference>
<dbReference type="Proteomes" id="UP000320338">
    <property type="component" value="Unassembled WGS sequence"/>
</dbReference>
<gene>
    <name evidence="1" type="ORF">PHY01_52260</name>
</gene>
<name>A0A4Y3WVX2_9PSEU</name>
<dbReference type="EMBL" id="BJNG01000070">
    <property type="protein sequence ID" value="GEC22943.1"/>
    <property type="molecule type" value="Genomic_DNA"/>
</dbReference>
<evidence type="ECO:0000313" key="1">
    <source>
        <dbReference type="EMBL" id="GEC22943.1"/>
    </source>
</evidence>
<organism evidence="1 2">
    <name type="scientific">Pseudonocardia hydrocarbonoxydans</name>
    <dbReference type="NCBI Taxonomy" id="76726"/>
    <lineage>
        <taxon>Bacteria</taxon>
        <taxon>Bacillati</taxon>
        <taxon>Actinomycetota</taxon>
        <taxon>Actinomycetes</taxon>
        <taxon>Pseudonocardiales</taxon>
        <taxon>Pseudonocardiaceae</taxon>
        <taxon>Pseudonocardia</taxon>
    </lineage>
</organism>
<sequence length="56" mass="6100">MDTHVVGSRRELDVIAALRRLRPALDPEPAAREAAKHRLMMVLTALPPADGARMVG</sequence>
<proteinExistence type="predicted"/>
<accession>A0A4Y3WVX2</accession>
<protein>
    <submittedName>
        <fullName evidence="1">Uncharacterized protein</fullName>
    </submittedName>
</protein>
<keyword evidence="2" id="KW-1185">Reference proteome</keyword>